<reference evidence="2 3" key="1">
    <citation type="submission" date="2019-09" db="EMBL/GenBank/DDBJ databases">
        <title>Photobacterium damselae subsp. damselae CDC-2227-81, a human clinical isolate.</title>
        <authorList>
            <person name="Osorio C.R."/>
        </authorList>
    </citation>
    <scope>NUCLEOTIDE SEQUENCE [LARGE SCALE GENOMIC DNA]</scope>
    <source>
        <strain evidence="2 3">CDC-2227-81</strain>
    </source>
</reference>
<dbReference type="InterPro" id="IPR039366">
    <property type="entry name" value="Pilotin"/>
</dbReference>
<sequence length="140" mass="15286">MKKAFMMVSTLAAALVVTACTKLIPTDTNMGHIQGNVTYRERIALPDDAKVTVTLEDVSLADAPAEVLSRQTFLTDGKQPPFAYQLSYQSDQIEPNHRYIVSARIEGQNGKLLFVSDTAYPVLTNAAKTATQDILVINAQ</sequence>
<accession>A0A1C3DN73</accession>
<keyword evidence="2" id="KW-0449">Lipoprotein</keyword>
<evidence type="ECO:0000313" key="3">
    <source>
        <dbReference type="Proteomes" id="UP000480943"/>
    </source>
</evidence>
<feature type="signal peptide" evidence="1">
    <location>
        <begin position="1"/>
        <end position="19"/>
    </location>
</feature>
<dbReference type="Proteomes" id="UP000480943">
    <property type="component" value="Unassembled WGS sequence"/>
</dbReference>
<dbReference type="EMBL" id="VZUQ01000055">
    <property type="protein sequence ID" value="KAB1181347.1"/>
    <property type="molecule type" value="Genomic_DNA"/>
</dbReference>
<dbReference type="GeneID" id="93397165"/>
<dbReference type="RefSeq" id="WP_005300316.1">
    <property type="nucleotide sequence ID" value="NZ_AP026780.1"/>
</dbReference>
<feature type="chain" id="PRO_5015062223" evidence="1">
    <location>
        <begin position="20"/>
        <end position="140"/>
    </location>
</feature>
<dbReference type="PANTHER" id="PTHR38013">
    <property type="entry name" value="GLYCOPROTEIN/POLYSACCHARIDE METABOLISM"/>
    <property type="match status" value="1"/>
</dbReference>
<dbReference type="PANTHER" id="PTHR38013:SF1">
    <property type="entry name" value="GLYCOPROTEIN_POLYSACCHARIDE METABOLISM"/>
    <property type="match status" value="1"/>
</dbReference>
<organism evidence="2 3">
    <name type="scientific">Photobacterium damselae subsp. damselae</name>
    <name type="common">Listonella damsela</name>
    <dbReference type="NCBI Taxonomy" id="85581"/>
    <lineage>
        <taxon>Bacteria</taxon>
        <taxon>Pseudomonadati</taxon>
        <taxon>Pseudomonadota</taxon>
        <taxon>Gammaproteobacteria</taxon>
        <taxon>Vibrionales</taxon>
        <taxon>Vibrionaceae</taxon>
        <taxon>Photobacterium</taxon>
    </lineage>
</organism>
<dbReference type="Pfam" id="PF09619">
    <property type="entry name" value="YscW"/>
    <property type="match status" value="1"/>
</dbReference>
<keyword evidence="1" id="KW-0732">Signal</keyword>
<evidence type="ECO:0000313" key="2">
    <source>
        <dbReference type="EMBL" id="KAB1181347.1"/>
    </source>
</evidence>
<proteinExistence type="predicted"/>
<name>A0A1C3DN73_PHODD</name>
<dbReference type="KEGG" id="pds:CAY62_03795"/>
<gene>
    <name evidence="2" type="ORF">F6450_09770</name>
</gene>
<dbReference type="AlphaFoldDB" id="A0A1C3DN73"/>
<dbReference type="PROSITE" id="PS51257">
    <property type="entry name" value="PROKAR_LIPOPROTEIN"/>
    <property type="match status" value="1"/>
</dbReference>
<evidence type="ECO:0000256" key="1">
    <source>
        <dbReference type="SAM" id="SignalP"/>
    </source>
</evidence>
<comment type="caution">
    <text evidence="2">The sequence shown here is derived from an EMBL/GenBank/DDBJ whole genome shotgun (WGS) entry which is preliminary data.</text>
</comment>
<protein>
    <submittedName>
        <fullName evidence="2">Lipoprotein-related protein</fullName>
    </submittedName>
</protein>
<dbReference type="InterPro" id="IPR053196">
    <property type="entry name" value="Lipoprotein_YbaY-like"/>
</dbReference>